<keyword evidence="11" id="KW-1185">Reference proteome</keyword>
<accession>A0A0F3ITH4</accession>
<name>A0A0F3ITH4_9PROT</name>
<evidence type="ECO:0000256" key="4">
    <source>
        <dbReference type="ARBA" id="ARBA00022679"/>
    </source>
</evidence>
<keyword evidence="5 8" id="KW-0812">Transmembrane</keyword>
<keyword evidence="2" id="KW-1003">Cell membrane</keyword>
<dbReference type="GO" id="GO:0016763">
    <property type="term" value="F:pentosyltransferase activity"/>
    <property type="evidence" value="ECO:0007669"/>
    <property type="project" value="TreeGrafter"/>
</dbReference>
<organism evidence="10 11">
    <name type="scientific">Elstera litoralis</name>
    <dbReference type="NCBI Taxonomy" id="552518"/>
    <lineage>
        <taxon>Bacteria</taxon>
        <taxon>Pseudomonadati</taxon>
        <taxon>Pseudomonadota</taxon>
        <taxon>Alphaproteobacteria</taxon>
        <taxon>Rhodospirillales</taxon>
        <taxon>Rhodospirillaceae</taxon>
        <taxon>Elstera</taxon>
    </lineage>
</organism>
<feature type="domain" description="Glycosyltransferase RgtA/B/C/D-like" evidence="9">
    <location>
        <begin position="40"/>
        <end position="199"/>
    </location>
</feature>
<evidence type="ECO:0000256" key="8">
    <source>
        <dbReference type="SAM" id="Phobius"/>
    </source>
</evidence>
<keyword evidence="4" id="KW-0808">Transferase</keyword>
<comment type="caution">
    <text evidence="10">The sequence shown here is derived from an EMBL/GenBank/DDBJ whole genome shotgun (WGS) entry which is preliminary data.</text>
</comment>
<dbReference type="PANTHER" id="PTHR33908:SF11">
    <property type="entry name" value="MEMBRANE PROTEIN"/>
    <property type="match status" value="1"/>
</dbReference>
<keyword evidence="3" id="KW-0328">Glycosyltransferase</keyword>
<dbReference type="Pfam" id="PF13231">
    <property type="entry name" value="PMT_2"/>
    <property type="match status" value="1"/>
</dbReference>
<dbReference type="InterPro" id="IPR050297">
    <property type="entry name" value="LipidA_mod_glycosyltrf_83"/>
</dbReference>
<feature type="transmembrane region" description="Helical" evidence="8">
    <location>
        <begin position="235"/>
        <end position="256"/>
    </location>
</feature>
<evidence type="ECO:0000256" key="5">
    <source>
        <dbReference type="ARBA" id="ARBA00022692"/>
    </source>
</evidence>
<dbReference type="EMBL" id="LAJY01000417">
    <property type="protein sequence ID" value="KJV08899.1"/>
    <property type="molecule type" value="Genomic_DNA"/>
</dbReference>
<evidence type="ECO:0000256" key="6">
    <source>
        <dbReference type="ARBA" id="ARBA00022989"/>
    </source>
</evidence>
<sequence>MLFFLTAVRMVVLSGEYYPLHGDEAQYWLWSKDLDWGYYSKPPLLSWIIALTTAILGDREFGVRFASPFLHFATALVIYRIGEKLFEPRIGFYSALTYGLLPAVAFSSLIMSTDVPLLLCWAVALYAYLQVLEPKPQPRWWLVLGGAVGLGMLAKYAMLFFLGGMALHMILWRRDLWTNRRLWAAAAFALVVFSPNIWWNAQHQFATISHTAANANLGGSLIHPAKLAEFIGGQFGVFGPLLFPVLAVAIAALLFRPILTRRLPDERLGLLAAFALPPLAVMLTVAFLSRANANWAATAYVSASVLVVALTLDRARWRWIIPASLALHGLLMGVGYAYHDLAKLAGIELTRRTDPALKAVMGSPALGKAVRQALQQMPGAVLMTDERMLFALLSFYVRPPALQVQWNPDGLIQNHFELTTRIEDFRRDTILYVTRHETPDALARFETAEPVGRITIPLAKDYAKVFFLFRVQGLKS</sequence>
<feature type="transmembrane region" description="Helical" evidence="8">
    <location>
        <begin position="295"/>
        <end position="312"/>
    </location>
</feature>
<evidence type="ECO:0000256" key="1">
    <source>
        <dbReference type="ARBA" id="ARBA00004651"/>
    </source>
</evidence>
<protein>
    <recommendedName>
        <fullName evidence="9">Glycosyltransferase RgtA/B/C/D-like domain-containing protein</fullName>
    </recommendedName>
</protein>
<evidence type="ECO:0000256" key="2">
    <source>
        <dbReference type="ARBA" id="ARBA00022475"/>
    </source>
</evidence>
<gene>
    <name evidence="10" type="ORF">VZ95_14850</name>
</gene>
<feature type="transmembrane region" description="Helical" evidence="8">
    <location>
        <begin position="319"/>
        <end position="338"/>
    </location>
</feature>
<dbReference type="GO" id="GO:0009103">
    <property type="term" value="P:lipopolysaccharide biosynthetic process"/>
    <property type="evidence" value="ECO:0007669"/>
    <property type="project" value="UniProtKB-ARBA"/>
</dbReference>
<dbReference type="GO" id="GO:0005886">
    <property type="term" value="C:plasma membrane"/>
    <property type="evidence" value="ECO:0007669"/>
    <property type="project" value="UniProtKB-SubCell"/>
</dbReference>
<feature type="transmembrane region" description="Helical" evidence="8">
    <location>
        <begin position="100"/>
        <end position="128"/>
    </location>
</feature>
<feature type="transmembrane region" description="Helical" evidence="8">
    <location>
        <begin position="182"/>
        <end position="199"/>
    </location>
</feature>
<evidence type="ECO:0000259" key="9">
    <source>
        <dbReference type="Pfam" id="PF13231"/>
    </source>
</evidence>
<keyword evidence="7 8" id="KW-0472">Membrane</keyword>
<dbReference type="PATRIC" id="fig|552518.3.peg.2772"/>
<dbReference type="AlphaFoldDB" id="A0A0F3ITH4"/>
<evidence type="ECO:0000256" key="3">
    <source>
        <dbReference type="ARBA" id="ARBA00022676"/>
    </source>
</evidence>
<feature type="transmembrane region" description="Helical" evidence="8">
    <location>
        <begin position="140"/>
        <end position="162"/>
    </location>
</feature>
<keyword evidence="6 8" id="KW-1133">Transmembrane helix</keyword>
<comment type="subcellular location">
    <subcellularLocation>
        <location evidence="1">Cell membrane</location>
        <topology evidence="1">Multi-pass membrane protein</topology>
    </subcellularLocation>
</comment>
<dbReference type="InterPro" id="IPR038731">
    <property type="entry name" value="RgtA/B/C-like"/>
</dbReference>
<proteinExistence type="predicted"/>
<evidence type="ECO:0000313" key="11">
    <source>
        <dbReference type="Proteomes" id="UP000033774"/>
    </source>
</evidence>
<feature type="transmembrane region" description="Helical" evidence="8">
    <location>
        <begin position="268"/>
        <end position="289"/>
    </location>
</feature>
<reference evidence="10 11" key="1">
    <citation type="submission" date="2015-03" db="EMBL/GenBank/DDBJ databases">
        <title>Draft genome sequence of Elstera litoralis.</title>
        <authorList>
            <person name="Rahalkar M.C."/>
            <person name="Dhakephalkar P.K."/>
            <person name="Pore S.D."/>
            <person name="Arora P."/>
            <person name="Kapse N.G."/>
            <person name="Pandit P.S."/>
        </authorList>
    </citation>
    <scope>NUCLEOTIDE SEQUENCE [LARGE SCALE GENOMIC DNA]</scope>
    <source>
        <strain evidence="10 11">Dia-1</strain>
    </source>
</reference>
<dbReference type="PANTHER" id="PTHR33908">
    <property type="entry name" value="MANNOSYLTRANSFERASE YKCB-RELATED"/>
    <property type="match status" value="1"/>
</dbReference>
<evidence type="ECO:0000313" key="10">
    <source>
        <dbReference type="EMBL" id="KJV08899.1"/>
    </source>
</evidence>
<dbReference type="Proteomes" id="UP000033774">
    <property type="component" value="Unassembled WGS sequence"/>
</dbReference>
<evidence type="ECO:0000256" key="7">
    <source>
        <dbReference type="ARBA" id="ARBA00023136"/>
    </source>
</evidence>